<dbReference type="Gene3D" id="3.30.1370.100">
    <property type="entry name" value="MutL, C-terminal domain, regulatory subdomain"/>
    <property type="match status" value="1"/>
</dbReference>
<dbReference type="Proteomes" id="UP000694941">
    <property type="component" value="Unplaced"/>
</dbReference>
<sequence length="129" mass="14442">MYFVELYKSMNSKNVASSSVQPPLELPCEPDLLQLIKAFTPQLEKLGITITYEASQNSMVKVHTVPSCMLEKEVNEVKRGRKPVIAELVENLIREQMELCKQTRGASGALPKTLVYVLNSQACHGKIHL</sequence>
<keyword evidence="1" id="KW-1185">Reference proteome</keyword>
<gene>
    <name evidence="2" type="primary">LOC111084245</name>
</gene>
<evidence type="ECO:0000313" key="1">
    <source>
        <dbReference type="Proteomes" id="UP000694941"/>
    </source>
</evidence>
<dbReference type="GeneID" id="111084245"/>
<accession>A0ABM1RZB6</accession>
<evidence type="ECO:0000313" key="2">
    <source>
        <dbReference type="RefSeq" id="XP_022236721.1"/>
    </source>
</evidence>
<dbReference type="RefSeq" id="XP_022236721.1">
    <property type="nucleotide sequence ID" value="XM_022381013.1"/>
</dbReference>
<protein>
    <submittedName>
        <fullName evidence="2">DNA mismatch repair protein Mlh3-like</fullName>
    </submittedName>
</protein>
<proteinExistence type="predicted"/>
<organism evidence="1 2">
    <name type="scientific">Limulus polyphemus</name>
    <name type="common">Atlantic horseshoe crab</name>
    <dbReference type="NCBI Taxonomy" id="6850"/>
    <lineage>
        <taxon>Eukaryota</taxon>
        <taxon>Metazoa</taxon>
        <taxon>Ecdysozoa</taxon>
        <taxon>Arthropoda</taxon>
        <taxon>Chelicerata</taxon>
        <taxon>Merostomata</taxon>
        <taxon>Xiphosura</taxon>
        <taxon>Limulidae</taxon>
        <taxon>Limulus</taxon>
    </lineage>
</organism>
<dbReference type="InterPro" id="IPR042121">
    <property type="entry name" value="MutL_C_regsub"/>
</dbReference>
<dbReference type="SUPFAM" id="SSF118116">
    <property type="entry name" value="DNA mismatch repair protein MutL"/>
    <property type="match status" value="1"/>
</dbReference>
<name>A0ABM1RZB6_LIMPO</name>
<dbReference type="InterPro" id="IPR037198">
    <property type="entry name" value="MutL_C_sf"/>
</dbReference>
<reference evidence="2" key="1">
    <citation type="submission" date="2025-08" db="UniProtKB">
        <authorList>
            <consortium name="RefSeq"/>
        </authorList>
    </citation>
    <scope>IDENTIFICATION</scope>
    <source>
        <tissue evidence="2">Muscle</tissue>
    </source>
</reference>
<feature type="non-terminal residue" evidence="2">
    <location>
        <position position="129"/>
    </location>
</feature>